<dbReference type="Gene3D" id="3.10.180.10">
    <property type="entry name" value="2,3-Dihydroxybiphenyl 1,2-Dioxygenase, domain 1"/>
    <property type="match status" value="1"/>
</dbReference>
<evidence type="ECO:0000313" key="1">
    <source>
        <dbReference type="EMBL" id="KJA21866.1"/>
    </source>
</evidence>
<dbReference type="Proteomes" id="UP000054270">
    <property type="component" value="Unassembled WGS sequence"/>
</dbReference>
<evidence type="ECO:0008006" key="3">
    <source>
        <dbReference type="Google" id="ProtNLM"/>
    </source>
</evidence>
<accession>A0A0D2NZG0</accession>
<sequence length="155" mass="17331">MASSDPLIRSDSLSVITVMCHSIPDAVKFYVGTLDFNIRCDENINGERLVIVTPPNLVEFTPTASLRFREAKTERDKRAVGNQAGDGVFLQVETDSWRQVYEKIKTMGTKMIDKEPREGKDYKAVTVFDSLGNKVTVVEKTTTTMGKVFTKDVGF</sequence>
<dbReference type="PANTHER" id="PTHR36437">
    <property type="entry name" value="GLYOXALASE/BLEOMYCIN RESISTANCE PROTEIN/DIOXYGENASE"/>
    <property type="match status" value="1"/>
</dbReference>
<keyword evidence="2" id="KW-1185">Reference proteome</keyword>
<protein>
    <recommendedName>
        <fullName evidence="3">VOC domain-containing protein</fullName>
    </recommendedName>
</protein>
<gene>
    <name evidence="1" type="ORF">HYPSUDRAFT_67381</name>
</gene>
<dbReference type="OMA" id="VITVMCH"/>
<reference evidence="2" key="1">
    <citation type="submission" date="2014-04" db="EMBL/GenBank/DDBJ databases">
        <title>Evolutionary Origins and Diversification of the Mycorrhizal Mutualists.</title>
        <authorList>
            <consortium name="DOE Joint Genome Institute"/>
            <consortium name="Mycorrhizal Genomics Consortium"/>
            <person name="Kohler A."/>
            <person name="Kuo A."/>
            <person name="Nagy L.G."/>
            <person name="Floudas D."/>
            <person name="Copeland A."/>
            <person name="Barry K.W."/>
            <person name="Cichocki N."/>
            <person name="Veneault-Fourrey C."/>
            <person name="LaButti K."/>
            <person name="Lindquist E.A."/>
            <person name="Lipzen A."/>
            <person name="Lundell T."/>
            <person name="Morin E."/>
            <person name="Murat C."/>
            <person name="Riley R."/>
            <person name="Ohm R."/>
            <person name="Sun H."/>
            <person name="Tunlid A."/>
            <person name="Henrissat B."/>
            <person name="Grigoriev I.V."/>
            <person name="Hibbett D.S."/>
            <person name="Martin F."/>
        </authorList>
    </citation>
    <scope>NUCLEOTIDE SEQUENCE [LARGE SCALE GENOMIC DNA]</scope>
    <source>
        <strain evidence="2">FD-334 SS-4</strain>
    </source>
</reference>
<dbReference type="InterPro" id="IPR029068">
    <property type="entry name" value="Glyas_Bleomycin-R_OHBP_Dase"/>
</dbReference>
<dbReference type="AlphaFoldDB" id="A0A0D2NZG0"/>
<dbReference type="OrthoDB" id="10261104at2759"/>
<dbReference type="PANTHER" id="PTHR36437:SF2">
    <property type="entry name" value="GLYOXALASE_BLEOMYCIN RESISTANCE PROTEIN_DIOXYGENASE"/>
    <property type="match status" value="1"/>
</dbReference>
<dbReference type="EMBL" id="KN817554">
    <property type="protein sequence ID" value="KJA21866.1"/>
    <property type="molecule type" value="Genomic_DNA"/>
</dbReference>
<name>A0A0D2NZG0_HYPSF</name>
<organism evidence="1 2">
    <name type="scientific">Hypholoma sublateritium (strain FD-334 SS-4)</name>
    <dbReference type="NCBI Taxonomy" id="945553"/>
    <lineage>
        <taxon>Eukaryota</taxon>
        <taxon>Fungi</taxon>
        <taxon>Dikarya</taxon>
        <taxon>Basidiomycota</taxon>
        <taxon>Agaricomycotina</taxon>
        <taxon>Agaricomycetes</taxon>
        <taxon>Agaricomycetidae</taxon>
        <taxon>Agaricales</taxon>
        <taxon>Agaricineae</taxon>
        <taxon>Strophariaceae</taxon>
        <taxon>Hypholoma</taxon>
    </lineage>
</organism>
<evidence type="ECO:0000313" key="2">
    <source>
        <dbReference type="Proteomes" id="UP000054270"/>
    </source>
</evidence>
<dbReference type="SUPFAM" id="SSF54593">
    <property type="entry name" value="Glyoxalase/Bleomycin resistance protein/Dihydroxybiphenyl dioxygenase"/>
    <property type="match status" value="1"/>
</dbReference>
<proteinExistence type="predicted"/>